<accession>A0A0D3IF29</accession>
<keyword evidence="7 12" id="KW-0067">ATP-binding</keyword>
<dbReference type="EnsemblProtists" id="EOD09864">
    <property type="protein sequence ID" value="EOD09864"/>
    <property type="gene ID" value="EMIHUDRAFT_428156"/>
</dbReference>
<feature type="domain" description="Hexokinase N-terminal" evidence="13">
    <location>
        <begin position="9"/>
        <end position="200"/>
    </location>
</feature>
<comment type="pathway">
    <text evidence="2">Carbohydrate metabolism; hexose metabolism.</text>
</comment>
<evidence type="ECO:0000256" key="11">
    <source>
        <dbReference type="ARBA" id="ARBA00048160"/>
    </source>
</evidence>
<dbReference type="AlphaFoldDB" id="A0A0D3IF29"/>
<dbReference type="OMA" id="YPNFEGY"/>
<evidence type="ECO:0000256" key="12">
    <source>
        <dbReference type="RuleBase" id="RU362007"/>
    </source>
</evidence>
<feature type="domain" description="Hexokinase C-terminal" evidence="14">
    <location>
        <begin position="207"/>
        <end position="443"/>
    </location>
</feature>
<dbReference type="Pfam" id="PF00349">
    <property type="entry name" value="Hexokinase_1"/>
    <property type="match status" value="1"/>
</dbReference>
<evidence type="ECO:0000256" key="9">
    <source>
        <dbReference type="ARBA" id="ARBA00044613"/>
    </source>
</evidence>
<dbReference type="EnsemblProtists" id="EOD09865">
    <property type="protein sequence ID" value="EOD09865"/>
    <property type="gene ID" value="EMIHUDRAFT_428156"/>
</dbReference>
<reference evidence="16" key="1">
    <citation type="journal article" date="2013" name="Nature">
        <title>Pan genome of the phytoplankton Emiliania underpins its global distribution.</title>
        <authorList>
            <person name="Read B.A."/>
            <person name="Kegel J."/>
            <person name="Klute M.J."/>
            <person name="Kuo A."/>
            <person name="Lefebvre S.C."/>
            <person name="Maumus F."/>
            <person name="Mayer C."/>
            <person name="Miller J."/>
            <person name="Monier A."/>
            <person name="Salamov A."/>
            <person name="Young J."/>
            <person name="Aguilar M."/>
            <person name="Claverie J.M."/>
            <person name="Frickenhaus S."/>
            <person name="Gonzalez K."/>
            <person name="Herman E.K."/>
            <person name="Lin Y.C."/>
            <person name="Napier J."/>
            <person name="Ogata H."/>
            <person name="Sarno A.F."/>
            <person name="Shmutz J."/>
            <person name="Schroeder D."/>
            <person name="de Vargas C."/>
            <person name="Verret F."/>
            <person name="von Dassow P."/>
            <person name="Valentin K."/>
            <person name="Van de Peer Y."/>
            <person name="Wheeler G."/>
            <person name="Dacks J.B."/>
            <person name="Delwiche C.F."/>
            <person name="Dyhrman S.T."/>
            <person name="Glockner G."/>
            <person name="John U."/>
            <person name="Richards T."/>
            <person name="Worden A.Z."/>
            <person name="Zhang X."/>
            <person name="Grigoriev I.V."/>
            <person name="Allen A.E."/>
            <person name="Bidle K."/>
            <person name="Borodovsky M."/>
            <person name="Bowler C."/>
            <person name="Brownlee C."/>
            <person name="Cock J.M."/>
            <person name="Elias M."/>
            <person name="Gladyshev V.N."/>
            <person name="Groth M."/>
            <person name="Guda C."/>
            <person name="Hadaegh A."/>
            <person name="Iglesias-Rodriguez M.D."/>
            <person name="Jenkins J."/>
            <person name="Jones B.M."/>
            <person name="Lawson T."/>
            <person name="Leese F."/>
            <person name="Lindquist E."/>
            <person name="Lobanov A."/>
            <person name="Lomsadze A."/>
            <person name="Malik S.B."/>
            <person name="Marsh M.E."/>
            <person name="Mackinder L."/>
            <person name="Mock T."/>
            <person name="Mueller-Roeber B."/>
            <person name="Pagarete A."/>
            <person name="Parker M."/>
            <person name="Probert I."/>
            <person name="Quesneville H."/>
            <person name="Raines C."/>
            <person name="Rensing S.A."/>
            <person name="Riano-Pachon D.M."/>
            <person name="Richier S."/>
            <person name="Rokitta S."/>
            <person name="Shiraiwa Y."/>
            <person name="Soanes D.M."/>
            <person name="van der Giezen M."/>
            <person name="Wahlund T.M."/>
            <person name="Williams B."/>
            <person name="Wilson W."/>
            <person name="Wolfe G."/>
            <person name="Wurch L.L."/>
        </authorList>
    </citation>
    <scope>NUCLEOTIDE SEQUENCE</scope>
</reference>
<evidence type="ECO:0000313" key="16">
    <source>
        <dbReference type="Proteomes" id="UP000013827"/>
    </source>
</evidence>
<evidence type="ECO:0000256" key="7">
    <source>
        <dbReference type="ARBA" id="ARBA00022840"/>
    </source>
</evidence>
<name>A0A0D3IF29_EMIH1</name>
<dbReference type="GO" id="GO:0008865">
    <property type="term" value="F:fructokinase activity"/>
    <property type="evidence" value="ECO:0007669"/>
    <property type="project" value="TreeGrafter"/>
</dbReference>
<dbReference type="PANTHER" id="PTHR19443">
    <property type="entry name" value="HEXOKINASE"/>
    <property type="match status" value="1"/>
</dbReference>
<dbReference type="GO" id="GO:0005524">
    <property type="term" value="F:ATP binding"/>
    <property type="evidence" value="ECO:0007669"/>
    <property type="project" value="UniProtKB-UniRule"/>
</dbReference>
<dbReference type="EC" id="2.7.1.-" evidence="12"/>
<keyword evidence="4 12" id="KW-0808">Transferase</keyword>
<dbReference type="InterPro" id="IPR001312">
    <property type="entry name" value="Hexokinase"/>
</dbReference>
<dbReference type="PaxDb" id="2903-EOD09865"/>
<evidence type="ECO:0000256" key="3">
    <source>
        <dbReference type="ARBA" id="ARBA00009225"/>
    </source>
</evidence>
<evidence type="ECO:0000259" key="14">
    <source>
        <dbReference type="Pfam" id="PF03727"/>
    </source>
</evidence>
<evidence type="ECO:0000313" key="15">
    <source>
        <dbReference type="EnsemblProtists" id="EOD09864"/>
    </source>
</evidence>
<dbReference type="GO" id="GO:0006096">
    <property type="term" value="P:glycolytic process"/>
    <property type="evidence" value="ECO:0007669"/>
    <property type="project" value="UniProtKB-KW"/>
</dbReference>
<dbReference type="InterPro" id="IPR043129">
    <property type="entry name" value="ATPase_NBD"/>
</dbReference>
<dbReference type="GO" id="GO:0006006">
    <property type="term" value="P:glucose metabolic process"/>
    <property type="evidence" value="ECO:0007669"/>
    <property type="project" value="UniProtKB-ARBA"/>
</dbReference>
<dbReference type="Pfam" id="PF03727">
    <property type="entry name" value="Hexokinase_2"/>
    <property type="match status" value="1"/>
</dbReference>
<dbReference type="eggNOG" id="KOG1369">
    <property type="taxonomic scope" value="Eukaryota"/>
</dbReference>
<dbReference type="GO" id="GO:0004340">
    <property type="term" value="F:glucokinase activity"/>
    <property type="evidence" value="ECO:0007669"/>
    <property type="project" value="TreeGrafter"/>
</dbReference>
<keyword evidence="8 12" id="KW-0324">Glycolysis</keyword>
<keyword evidence="5 12" id="KW-0547">Nucleotide-binding</keyword>
<proteinExistence type="inferred from homology"/>
<evidence type="ECO:0000259" key="13">
    <source>
        <dbReference type="Pfam" id="PF00349"/>
    </source>
</evidence>
<evidence type="ECO:0000256" key="1">
    <source>
        <dbReference type="ARBA" id="ARBA00004888"/>
    </source>
</evidence>
<dbReference type="Gene3D" id="3.30.420.40">
    <property type="match status" value="1"/>
</dbReference>
<evidence type="ECO:0000256" key="10">
    <source>
        <dbReference type="ARBA" id="ARBA00047905"/>
    </source>
</evidence>
<comment type="catalytic activity">
    <reaction evidence="9">
        <text>a D-hexose + ATP = a D-hexose 6-phosphate + ADP + H(+)</text>
        <dbReference type="Rhea" id="RHEA:22740"/>
        <dbReference type="ChEBI" id="CHEBI:4194"/>
        <dbReference type="ChEBI" id="CHEBI:15378"/>
        <dbReference type="ChEBI" id="CHEBI:30616"/>
        <dbReference type="ChEBI" id="CHEBI:229467"/>
        <dbReference type="ChEBI" id="CHEBI:456216"/>
        <dbReference type="EC" id="2.7.1.1"/>
    </reaction>
    <physiologicalReaction direction="left-to-right" evidence="9">
        <dbReference type="Rhea" id="RHEA:22741"/>
    </physiologicalReaction>
</comment>
<dbReference type="Gene3D" id="3.40.367.20">
    <property type="match status" value="1"/>
</dbReference>
<dbReference type="GeneID" id="17255984"/>
<organism evidence="15 16">
    <name type="scientific">Emiliania huxleyi (strain CCMP1516)</name>
    <dbReference type="NCBI Taxonomy" id="280463"/>
    <lineage>
        <taxon>Eukaryota</taxon>
        <taxon>Haptista</taxon>
        <taxon>Haptophyta</taxon>
        <taxon>Prymnesiophyceae</taxon>
        <taxon>Isochrysidales</taxon>
        <taxon>Noelaerhabdaceae</taxon>
        <taxon>Emiliania</taxon>
    </lineage>
</organism>
<dbReference type="GO" id="GO:0005536">
    <property type="term" value="F:D-glucose binding"/>
    <property type="evidence" value="ECO:0007669"/>
    <property type="project" value="InterPro"/>
</dbReference>
<comment type="similarity">
    <text evidence="3 12">Belongs to the hexokinase family.</text>
</comment>
<dbReference type="RefSeq" id="XP_005762294.1">
    <property type="nucleotide sequence ID" value="XM_005762237.1"/>
</dbReference>
<dbReference type="STRING" id="2903.R1DME7"/>
<dbReference type="SUPFAM" id="SSF53067">
    <property type="entry name" value="Actin-like ATPase domain"/>
    <property type="match status" value="2"/>
</dbReference>
<evidence type="ECO:0000256" key="4">
    <source>
        <dbReference type="ARBA" id="ARBA00022679"/>
    </source>
</evidence>
<dbReference type="Proteomes" id="UP000013827">
    <property type="component" value="Unassembled WGS sequence"/>
</dbReference>
<reference evidence="15" key="2">
    <citation type="submission" date="2024-10" db="UniProtKB">
        <authorList>
            <consortium name="EnsemblProtists"/>
        </authorList>
    </citation>
    <scope>IDENTIFICATION</scope>
</reference>
<dbReference type="GO" id="GO:0005829">
    <property type="term" value="C:cytosol"/>
    <property type="evidence" value="ECO:0007669"/>
    <property type="project" value="TreeGrafter"/>
</dbReference>
<dbReference type="UniPathway" id="UPA00109">
    <property type="reaction ID" value="UER00180"/>
</dbReference>
<dbReference type="GO" id="GO:0005739">
    <property type="term" value="C:mitochondrion"/>
    <property type="evidence" value="ECO:0007669"/>
    <property type="project" value="TreeGrafter"/>
</dbReference>
<dbReference type="GO" id="GO:0001678">
    <property type="term" value="P:intracellular glucose homeostasis"/>
    <property type="evidence" value="ECO:0007669"/>
    <property type="project" value="InterPro"/>
</dbReference>
<sequence>MAARDAAWEALRDEFALPPASMENLRQLFLTEARAGLAGSDSSLRMLPTYLTRRVTGEETGEYFALDLGGTHFRVLQLRLEGGGRIGPVRQRQFKVPDAAKRGSGAELFGFLADCVSAFVAAECGGEAAGDIGFTFSFPAAQTAIDAGTLVAWNKGFAAADAIGADVVALLQAQLEARGLKMRVTALANDTVGTMAAAAYSCPGTAMGVIFGTGTNAAYVEQAAKIGKGRGVEDGSRETEMAINTEWGNLDTAAVRNEHDAAVDAASENPGLQRFEKMVSGMYLGELLRTALAAPAVRAGFSRTCAAGFDAAFSERFSLHTSTLAAIEADATPDLAEVAHLLAEAGVQGTLADRSLLRDACAAVSTRAALLAAVGIASLLELAQSEPRPATVAVDGTVFERYPGFQARMEGGLEMLLGPERARDVSLVLTKDGSGVGAAIIAAAAAQARGETQ</sequence>
<evidence type="ECO:0000256" key="5">
    <source>
        <dbReference type="ARBA" id="ARBA00022741"/>
    </source>
</evidence>
<dbReference type="InterPro" id="IPR022673">
    <property type="entry name" value="Hexokinase_C"/>
</dbReference>
<dbReference type="PRINTS" id="PR00475">
    <property type="entry name" value="HEXOKINASE"/>
</dbReference>
<dbReference type="KEGG" id="ehx:EMIHUDRAFT_428156"/>
<dbReference type="PANTHER" id="PTHR19443:SF16">
    <property type="entry name" value="HEXOKINASE TYPE 1-RELATED"/>
    <property type="match status" value="1"/>
</dbReference>
<comment type="pathway">
    <text evidence="1">Carbohydrate degradation; glycolysis; D-glyceraldehyde 3-phosphate and glycerone phosphate from D-glucose: step 1/4.</text>
</comment>
<dbReference type="FunFam" id="3.30.420.40:FF:000805">
    <property type="entry name" value="Hexokinase-2"/>
    <property type="match status" value="1"/>
</dbReference>
<dbReference type="HOGENOM" id="CLU_014393_5_1_1"/>
<keyword evidence="6 12" id="KW-0418">Kinase</keyword>
<dbReference type="InterPro" id="IPR022672">
    <property type="entry name" value="Hexokinase_N"/>
</dbReference>
<dbReference type="RefSeq" id="XP_005762293.1">
    <property type="nucleotide sequence ID" value="XM_005762236.1"/>
</dbReference>
<evidence type="ECO:0000256" key="8">
    <source>
        <dbReference type="ARBA" id="ARBA00023152"/>
    </source>
</evidence>
<dbReference type="PROSITE" id="PS51748">
    <property type="entry name" value="HEXOKINASE_2"/>
    <property type="match status" value="1"/>
</dbReference>
<dbReference type="CDD" id="cd24018">
    <property type="entry name" value="ASKHA_NBD_HK_fungi"/>
    <property type="match status" value="1"/>
</dbReference>
<evidence type="ECO:0000256" key="2">
    <source>
        <dbReference type="ARBA" id="ARBA00005028"/>
    </source>
</evidence>
<comment type="catalytic activity">
    <reaction evidence="11">
        <text>D-glucose + ATP = D-glucose 6-phosphate + ADP + H(+)</text>
        <dbReference type="Rhea" id="RHEA:17825"/>
        <dbReference type="ChEBI" id="CHEBI:4167"/>
        <dbReference type="ChEBI" id="CHEBI:15378"/>
        <dbReference type="ChEBI" id="CHEBI:30616"/>
        <dbReference type="ChEBI" id="CHEBI:61548"/>
        <dbReference type="ChEBI" id="CHEBI:456216"/>
        <dbReference type="EC" id="2.7.1.1"/>
    </reaction>
    <physiologicalReaction direction="left-to-right" evidence="11">
        <dbReference type="Rhea" id="RHEA:17826"/>
    </physiologicalReaction>
</comment>
<keyword evidence="16" id="KW-1185">Reference proteome</keyword>
<evidence type="ECO:0000256" key="6">
    <source>
        <dbReference type="ARBA" id="ARBA00022777"/>
    </source>
</evidence>
<comment type="catalytic activity">
    <reaction evidence="10">
        <text>D-fructose + ATP = D-fructose 6-phosphate + ADP + H(+)</text>
        <dbReference type="Rhea" id="RHEA:16125"/>
        <dbReference type="ChEBI" id="CHEBI:15378"/>
        <dbReference type="ChEBI" id="CHEBI:30616"/>
        <dbReference type="ChEBI" id="CHEBI:37721"/>
        <dbReference type="ChEBI" id="CHEBI:61527"/>
        <dbReference type="ChEBI" id="CHEBI:456216"/>
        <dbReference type="EC" id="2.7.1.1"/>
    </reaction>
    <physiologicalReaction direction="left-to-right" evidence="10">
        <dbReference type="Rhea" id="RHEA:16126"/>
    </physiologicalReaction>
</comment>
<protein>
    <recommendedName>
        <fullName evidence="12">Phosphotransferase</fullName>
        <ecNumber evidence="12">2.7.1.-</ecNumber>
    </recommendedName>
</protein>